<accession>A0ACB0KIR8</accession>
<reference evidence="1" key="1">
    <citation type="submission" date="2023-10" db="EMBL/GenBank/DDBJ databases">
        <authorList>
            <person name="Rodriguez Cubillos JULIANA M."/>
            <person name="De Vega J."/>
        </authorList>
    </citation>
    <scope>NUCLEOTIDE SEQUENCE</scope>
</reference>
<proteinExistence type="predicted"/>
<organism evidence="1 2">
    <name type="scientific">Trifolium pratense</name>
    <name type="common">Red clover</name>
    <dbReference type="NCBI Taxonomy" id="57577"/>
    <lineage>
        <taxon>Eukaryota</taxon>
        <taxon>Viridiplantae</taxon>
        <taxon>Streptophyta</taxon>
        <taxon>Embryophyta</taxon>
        <taxon>Tracheophyta</taxon>
        <taxon>Spermatophyta</taxon>
        <taxon>Magnoliopsida</taxon>
        <taxon>eudicotyledons</taxon>
        <taxon>Gunneridae</taxon>
        <taxon>Pentapetalae</taxon>
        <taxon>rosids</taxon>
        <taxon>fabids</taxon>
        <taxon>Fabales</taxon>
        <taxon>Fabaceae</taxon>
        <taxon>Papilionoideae</taxon>
        <taxon>50 kb inversion clade</taxon>
        <taxon>NPAAA clade</taxon>
        <taxon>Hologalegina</taxon>
        <taxon>IRL clade</taxon>
        <taxon>Trifolieae</taxon>
        <taxon>Trifolium</taxon>
    </lineage>
</organism>
<comment type="caution">
    <text evidence="1">The sequence shown here is derived from an EMBL/GenBank/DDBJ whole genome shotgun (WGS) entry which is preliminary data.</text>
</comment>
<dbReference type="EMBL" id="CASHSV030000206">
    <property type="protein sequence ID" value="CAJ2655352.1"/>
    <property type="molecule type" value="Genomic_DNA"/>
</dbReference>
<evidence type="ECO:0000313" key="1">
    <source>
        <dbReference type="EMBL" id="CAJ2655352.1"/>
    </source>
</evidence>
<name>A0ACB0KIR8_TRIPR</name>
<evidence type="ECO:0000313" key="2">
    <source>
        <dbReference type="Proteomes" id="UP001177021"/>
    </source>
</evidence>
<dbReference type="Proteomes" id="UP001177021">
    <property type="component" value="Unassembled WGS sequence"/>
</dbReference>
<protein>
    <submittedName>
        <fullName evidence="1">Uncharacterized protein</fullName>
    </submittedName>
</protein>
<keyword evidence="2" id="KW-1185">Reference proteome</keyword>
<gene>
    <name evidence="1" type="ORF">MILVUS5_LOCUS22301</name>
</gene>
<sequence>MPARLQDCETTPDDQVNDEGEIVHYAFLADTEPVSMSEALSDPKWINAMIEELDSIENNDTWSLVSLPHGKKAIDVKWVFKVKVNSQGEVTRHKARLVAKGFLQKEGIDFEEVFAPVARIETIRLVVGLANINNWSIYQMDVKCAFLNGPLDEEVYVKQPVGFQVDGQKDKVYRLHKALYGLKQAPRAWNKKIDSYLSDIGFIKCTTEHGVYVRRSSSDNLVILCLYVDDLLITGSSESEISKFKCELMKEFEMTDLGHISYFLGIEFYKCSKGLLMHQRRYASEILKKFDMQNCNHAVTPSEPRQQLSKSVEEAEIDPTKYRSLIGSLRYLCNTRPDLAYSVGVVSRFMQKPKLSHLAAAKRILRYIRGTMDYGILFSNTNKGKQCELIAYTDSNWCGDADDRKSTAGYLFLLNNAPIAWCSKKESVVALSSCEAEYIAASLCACQAIWLVNLMEEMTGEDHGSVTMNIDNISAINLAKNPVAHGKSKHIEMRFHYLREQVNNGKLCLKHCRSGEQLADILTKAVQIEVYKRLRNMMGLESLATLN</sequence>